<feature type="binding site" evidence="2">
    <location>
        <position position="109"/>
    </location>
    <ligand>
        <name>substrate</name>
    </ligand>
</feature>
<name>A0AA38IHK0_9CUCU</name>
<comment type="similarity">
    <text evidence="1">Belongs to the SMP-30/CGR1 family.</text>
</comment>
<comment type="caution">
    <text evidence="4">The sequence shown here is derived from an EMBL/GenBank/DDBJ whole genome shotgun (WGS) entry which is preliminary data.</text>
</comment>
<keyword evidence="2" id="KW-0479">Metal-binding</keyword>
<feature type="binding site" evidence="2">
    <location>
        <position position="16"/>
    </location>
    <ligand>
        <name>a divalent metal cation</name>
        <dbReference type="ChEBI" id="CHEBI:60240"/>
    </ligand>
</feature>
<sequence>MPTVEKITDSCTSLGEGPHWDVSSQSLYFVDISGKQILKYTPSTNKLTKATIEKSPSFIIPIENKKNQFLVSLRNDLAVVSWDGESEDVKILENICGVETSEETPYVFNDAKCDSSGRLWVGAHSLAADFAKTQPLGVLYSIDSTKQLKIHAHKIRCANGMAFNDKTKKMFFIDSLAGSVDQFDFDIITLSLALFVRIQIDVTFFNTQF</sequence>
<dbReference type="Pfam" id="PF08450">
    <property type="entry name" value="SGL"/>
    <property type="match status" value="1"/>
</dbReference>
<dbReference type="GO" id="GO:0005509">
    <property type="term" value="F:calcium ion binding"/>
    <property type="evidence" value="ECO:0007669"/>
    <property type="project" value="TreeGrafter"/>
</dbReference>
<dbReference type="PRINTS" id="PR01790">
    <property type="entry name" value="SMP30FAMILY"/>
</dbReference>
<evidence type="ECO:0000259" key="3">
    <source>
        <dbReference type="Pfam" id="PF08450"/>
    </source>
</evidence>
<dbReference type="InterPro" id="IPR005511">
    <property type="entry name" value="SMP-30"/>
</dbReference>
<keyword evidence="2" id="KW-0862">Zinc</keyword>
<dbReference type="AlphaFoldDB" id="A0AA38IHK0"/>
<dbReference type="Gene3D" id="2.120.10.30">
    <property type="entry name" value="TolB, C-terminal domain"/>
    <property type="match status" value="1"/>
</dbReference>
<dbReference type="SUPFAM" id="SSF63829">
    <property type="entry name" value="Calcium-dependent phosphotriesterase"/>
    <property type="match status" value="1"/>
</dbReference>
<dbReference type="InterPro" id="IPR011042">
    <property type="entry name" value="6-blade_b-propeller_TolB-like"/>
</dbReference>
<dbReference type="GO" id="GO:0019853">
    <property type="term" value="P:L-ascorbic acid biosynthetic process"/>
    <property type="evidence" value="ECO:0007669"/>
    <property type="project" value="TreeGrafter"/>
</dbReference>
<accession>A0AA38IHK0</accession>
<feature type="binding site" evidence="2">
    <location>
        <position position="159"/>
    </location>
    <ligand>
        <name>a divalent metal cation</name>
        <dbReference type="ChEBI" id="CHEBI:60240"/>
    </ligand>
</feature>
<evidence type="ECO:0000256" key="2">
    <source>
        <dbReference type="PIRSR" id="PIRSR605511-2"/>
    </source>
</evidence>
<dbReference type="Proteomes" id="UP001168821">
    <property type="component" value="Unassembled WGS sequence"/>
</dbReference>
<evidence type="ECO:0000256" key="1">
    <source>
        <dbReference type="ARBA" id="ARBA00008853"/>
    </source>
</evidence>
<feature type="domain" description="SMP-30/Gluconolactonase/LRE-like region" evidence="3">
    <location>
        <begin position="14"/>
        <end position="189"/>
    </location>
</feature>
<dbReference type="EMBL" id="JALNTZ010000004">
    <property type="protein sequence ID" value="KAJ3654207.1"/>
    <property type="molecule type" value="Genomic_DNA"/>
</dbReference>
<keyword evidence="5" id="KW-1185">Reference proteome</keyword>
<evidence type="ECO:0000313" key="5">
    <source>
        <dbReference type="Proteomes" id="UP001168821"/>
    </source>
</evidence>
<organism evidence="4 5">
    <name type="scientific">Zophobas morio</name>
    <dbReference type="NCBI Taxonomy" id="2755281"/>
    <lineage>
        <taxon>Eukaryota</taxon>
        <taxon>Metazoa</taxon>
        <taxon>Ecdysozoa</taxon>
        <taxon>Arthropoda</taxon>
        <taxon>Hexapoda</taxon>
        <taxon>Insecta</taxon>
        <taxon>Pterygota</taxon>
        <taxon>Neoptera</taxon>
        <taxon>Endopterygota</taxon>
        <taxon>Coleoptera</taxon>
        <taxon>Polyphaga</taxon>
        <taxon>Cucujiformia</taxon>
        <taxon>Tenebrionidae</taxon>
        <taxon>Zophobas</taxon>
    </lineage>
</organism>
<dbReference type="GO" id="GO:0004341">
    <property type="term" value="F:gluconolactonase activity"/>
    <property type="evidence" value="ECO:0007669"/>
    <property type="project" value="TreeGrafter"/>
</dbReference>
<protein>
    <recommendedName>
        <fullName evidence="3">SMP-30/Gluconolactonase/LRE-like region domain-containing protein</fullName>
    </recommendedName>
</protein>
<evidence type="ECO:0000313" key="4">
    <source>
        <dbReference type="EMBL" id="KAJ3654207.1"/>
    </source>
</evidence>
<proteinExistence type="inferred from homology"/>
<dbReference type="PANTHER" id="PTHR10907">
    <property type="entry name" value="REGUCALCIN"/>
    <property type="match status" value="1"/>
</dbReference>
<gene>
    <name evidence="4" type="ORF">Zmor_013411</name>
</gene>
<reference evidence="4" key="1">
    <citation type="journal article" date="2023" name="G3 (Bethesda)">
        <title>Whole genome assemblies of Zophobas morio and Tenebrio molitor.</title>
        <authorList>
            <person name="Kaur S."/>
            <person name="Stinson S.A."/>
            <person name="diCenzo G.C."/>
        </authorList>
    </citation>
    <scope>NUCLEOTIDE SEQUENCE</scope>
    <source>
        <strain evidence="4">QUZm001</strain>
    </source>
</reference>
<dbReference type="InterPro" id="IPR013658">
    <property type="entry name" value="SGL"/>
</dbReference>
<dbReference type="PANTHER" id="PTHR10907:SF66">
    <property type="entry name" value="MIP34848P1-RELATED"/>
    <property type="match status" value="1"/>
</dbReference>
<comment type="cofactor">
    <cofactor evidence="2">
        <name>Zn(2+)</name>
        <dbReference type="ChEBI" id="CHEBI:29105"/>
    </cofactor>
    <text evidence="2">Binds 1 divalent metal cation per subunit.</text>
</comment>